<dbReference type="EMBL" id="MN988483">
    <property type="protein sequence ID" value="QIG67741.1"/>
    <property type="molecule type" value="Genomic_DNA"/>
</dbReference>
<keyword evidence="2" id="KW-1185">Reference proteome</keyword>
<organism evidence="1 2">
    <name type="scientific">Rhizobium phage RHph_Y38</name>
    <dbReference type="NCBI Taxonomy" id="2509781"/>
    <lineage>
        <taxon>Viruses</taxon>
        <taxon>Duplodnaviria</taxon>
        <taxon>Heunggongvirae</taxon>
        <taxon>Uroviricota</taxon>
        <taxon>Caudoviricetes</taxon>
        <taxon>Schitoviridae</taxon>
        <taxon>Demetervirinae</taxon>
        <taxon>Acanvirus</taxon>
        <taxon>Acanvirus Y38</taxon>
    </lineage>
</organism>
<proteinExistence type="predicted"/>
<reference evidence="1" key="1">
    <citation type="submission" date="2020-01" db="EMBL/GenBank/DDBJ databases">
        <title>Patterns of diversity and host range of bacteriophage communities associated with bean-nodulatin bacteria.</title>
        <authorList>
            <person name="Vann Cauwenberghe J."/>
            <person name="Santamaria R.I."/>
            <person name="Bustos P."/>
            <person name="Juarez S."/>
            <person name="Gonzalez V."/>
        </authorList>
    </citation>
    <scope>NUCLEOTIDE SEQUENCE</scope>
</reference>
<name>A0A7S5R275_9CAUD</name>
<accession>A0A7S5R275</accession>
<evidence type="ECO:0000313" key="2">
    <source>
        <dbReference type="Proteomes" id="UP000656987"/>
    </source>
</evidence>
<protein>
    <submittedName>
        <fullName evidence="1">Uncharacterized protein</fullName>
    </submittedName>
</protein>
<gene>
    <name evidence="1" type="ORF">EVB52_040</name>
</gene>
<sequence>MLNHAAINIKGRQSTPLAANTTSEELQEGVYDVYAVSALTYIRVGEEPTAADSTHDYPIPSGGTVTVLIPEGCKIRASSAIILYRVD</sequence>
<evidence type="ECO:0000313" key="1">
    <source>
        <dbReference type="EMBL" id="QIG67741.1"/>
    </source>
</evidence>
<dbReference type="Proteomes" id="UP000656987">
    <property type="component" value="Segment"/>
</dbReference>